<organism evidence="2 3">
    <name type="scientific">Torulaspora globosa</name>
    <dbReference type="NCBI Taxonomy" id="48254"/>
    <lineage>
        <taxon>Eukaryota</taxon>
        <taxon>Fungi</taxon>
        <taxon>Dikarya</taxon>
        <taxon>Ascomycota</taxon>
        <taxon>Saccharomycotina</taxon>
        <taxon>Saccharomycetes</taxon>
        <taxon>Saccharomycetales</taxon>
        <taxon>Saccharomycetaceae</taxon>
        <taxon>Torulaspora</taxon>
    </lineage>
</organism>
<dbReference type="AlphaFoldDB" id="A0A7H9HRW0"/>
<dbReference type="InterPro" id="IPR018822">
    <property type="entry name" value="UPF0646"/>
</dbReference>
<evidence type="ECO:0000256" key="1">
    <source>
        <dbReference type="SAM" id="MobiDB-lite"/>
    </source>
</evidence>
<reference evidence="2 3" key="1">
    <citation type="submission" date="2020-06" db="EMBL/GenBank/DDBJ databases">
        <title>The yeast mating-type switching endonuclease HO is a domesticated member of an unorthodox homing genetic element family.</title>
        <authorList>
            <person name="Coughlan A.Y."/>
            <person name="Lombardi L."/>
            <person name="Braun-Galleani S."/>
            <person name="Martos A.R."/>
            <person name="Galeote V."/>
            <person name="Bigey F."/>
            <person name="Dequin S."/>
            <person name="Byrne K.P."/>
            <person name="Wolfe K.H."/>
        </authorList>
    </citation>
    <scope>NUCLEOTIDE SEQUENCE [LARGE SCALE GENOMIC DNA]</scope>
    <source>
        <strain evidence="2 3">CBS2947</strain>
    </source>
</reference>
<name>A0A7H9HRW0_9SACH</name>
<dbReference type="EMBL" id="CP059270">
    <property type="protein sequence ID" value="QLQ80023.1"/>
    <property type="molecule type" value="Genomic_DNA"/>
</dbReference>
<feature type="compositionally biased region" description="Acidic residues" evidence="1">
    <location>
        <begin position="223"/>
        <end position="232"/>
    </location>
</feature>
<feature type="region of interest" description="Disordered" evidence="1">
    <location>
        <begin position="223"/>
        <end position="267"/>
    </location>
</feature>
<gene>
    <name evidence="2" type="ORF">HG537_0D00230</name>
</gene>
<dbReference type="OrthoDB" id="2507795at2759"/>
<evidence type="ECO:0000313" key="3">
    <source>
        <dbReference type="Proteomes" id="UP000510647"/>
    </source>
</evidence>
<dbReference type="Pfam" id="PF10336">
    <property type="entry name" value="DUF2420"/>
    <property type="match status" value="1"/>
</dbReference>
<sequence>MSGGDSIEVSLVDEEEDLLEYDDNADEGDDKEFTQEMGARKAAEMLLKKEKPCVTVSYETDVFLLFDCREQEELPNVASIICEKESDLCDSCSGLFASIRRFLEGFYGSLSFVSKELLLNIPCLDIVLCEDNVYNSQISFDDIATIFKILKERSERNMEQNIPRWLEIELTVRPRFVSRYNALVELTQTSATLGNIKPFTNDSSHPLVLDDTNGAVAETVTMDVDDEEEDSGQQDRPHSHDIASGNESDELLEIVDEEADEDDSNPS</sequence>
<proteinExistence type="predicted"/>
<dbReference type="Proteomes" id="UP000510647">
    <property type="component" value="Chromosome 4"/>
</dbReference>
<accession>A0A7H9HRW0</accession>
<evidence type="ECO:0000313" key="2">
    <source>
        <dbReference type="EMBL" id="QLQ80023.1"/>
    </source>
</evidence>
<feature type="compositionally biased region" description="Acidic residues" evidence="1">
    <location>
        <begin position="247"/>
        <end position="267"/>
    </location>
</feature>
<protein>
    <submittedName>
        <fullName evidence="2">Uncharacterized protein</fullName>
    </submittedName>
</protein>
<keyword evidence="3" id="KW-1185">Reference proteome</keyword>